<dbReference type="Proteomes" id="UP000318815">
    <property type="component" value="Unassembled WGS sequence"/>
</dbReference>
<comment type="caution">
    <text evidence="1">The sequence shown here is derived from an EMBL/GenBank/DDBJ whole genome shotgun (WGS) entry which is preliminary data.</text>
</comment>
<keyword evidence="2" id="KW-1185">Reference proteome</keyword>
<sequence length="99" mass="10831">MCKDAHSFPEIRDIFTDHYKGEVGNVIYIQATDVVPLHSVEVMIIAADNTVLETGTAVADNSEWAYTCKVANPQLPGTRIVIAANDIPGNQTSRDFLLI</sequence>
<reference evidence="1 2" key="1">
    <citation type="submission" date="2019-08" db="EMBL/GenBank/DDBJ databases">
        <title>Whole genome sequencing of chitin degrading bacteria Chitinophaga pinensis YS16.</title>
        <authorList>
            <person name="Singh R.P."/>
            <person name="Manchanda G."/>
            <person name="Maurya I.K."/>
            <person name="Joshi N.K."/>
            <person name="Srivastava A.K."/>
        </authorList>
    </citation>
    <scope>NUCLEOTIDE SEQUENCE [LARGE SCALE GENOMIC DNA]</scope>
    <source>
        <strain evidence="1 2">YS-16</strain>
    </source>
</reference>
<evidence type="ECO:0000313" key="1">
    <source>
        <dbReference type="EMBL" id="TWV99424.1"/>
    </source>
</evidence>
<dbReference type="AlphaFoldDB" id="A0A5C6LPP8"/>
<name>A0A5C6LPP8_9BACT</name>
<protein>
    <submittedName>
        <fullName evidence="1">Uncharacterized protein</fullName>
    </submittedName>
</protein>
<proteinExistence type="predicted"/>
<dbReference type="EMBL" id="VOHS01000016">
    <property type="protein sequence ID" value="TWV99424.1"/>
    <property type="molecule type" value="Genomic_DNA"/>
</dbReference>
<organism evidence="1 2">
    <name type="scientific">Chitinophaga pinensis</name>
    <dbReference type="NCBI Taxonomy" id="79329"/>
    <lineage>
        <taxon>Bacteria</taxon>
        <taxon>Pseudomonadati</taxon>
        <taxon>Bacteroidota</taxon>
        <taxon>Chitinophagia</taxon>
        <taxon>Chitinophagales</taxon>
        <taxon>Chitinophagaceae</taxon>
        <taxon>Chitinophaga</taxon>
    </lineage>
</organism>
<gene>
    <name evidence="1" type="ORF">FEF09_16930</name>
</gene>
<accession>A0A5C6LPP8</accession>
<evidence type="ECO:0000313" key="2">
    <source>
        <dbReference type="Proteomes" id="UP000318815"/>
    </source>
</evidence>